<organism evidence="2 3">
    <name type="scientific">Elsinoe batatas</name>
    <dbReference type="NCBI Taxonomy" id="2601811"/>
    <lineage>
        <taxon>Eukaryota</taxon>
        <taxon>Fungi</taxon>
        <taxon>Dikarya</taxon>
        <taxon>Ascomycota</taxon>
        <taxon>Pezizomycotina</taxon>
        <taxon>Dothideomycetes</taxon>
        <taxon>Dothideomycetidae</taxon>
        <taxon>Myriangiales</taxon>
        <taxon>Elsinoaceae</taxon>
        <taxon>Elsinoe</taxon>
    </lineage>
</organism>
<proteinExistence type="predicted"/>
<evidence type="ECO:0000256" key="1">
    <source>
        <dbReference type="SAM" id="MobiDB-lite"/>
    </source>
</evidence>
<feature type="region of interest" description="Disordered" evidence="1">
    <location>
        <begin position="1"/>
        <end position="33"/>
    </location>
</feature>
<evidence type="ECO:0000313" key="3">
    <source>
        <dbReference type="Proteomes" id="UP000809789"/>
    </source>
</evidence>
<sequence>MQERKECIFGCNDGPSPRTRTTEEVPAISDPSVSVEAKRALEYEHTETRYAGLEPTSIDDMSPPLPCISPGCDDAFWPRTRTTEDVPAMTDPSVSVEAARFMQEEVPAPTTTGSGIRVLPPCGPHGCFTDRVTFLTGTRRPVETGGVEVEAAAAAVMEEGPTRTREEEVVGPTTTDSGIHAVCDTLWCATHIPDRVTFLTRTRRPVETGGVDVEAVKVLEG</sequence>
<name>A0A8K0PL13_9PEZI</name>
<dbReference type="OrthoDB" id="10429219at2759"/>
<keyword evidence="3" id="KW-1185">Reference proteome</keyword>
<dbReference type="EMBL" id="JAESVG020000003">
    <property type="protein sequence ID" value="KAG8629444.1"/>
    <property type="molecule type" value="Genomic_DNA"/>
</dbReference>
<comment type="caution">
    <text evidence="2">The sequence shown here is derived from an EMBL/GenBank/DDBJ whole genome shotgun (WGS) entry which is preliminary data.</text>
</comment>
<dbReference type="AlphaFoldDB" id="A0A8K0PL13"/>
<gene>
    <name evidence="2" type="ORF">KVT40_003309</name>
</gene>
<evidence type="ECO:0000313" key="2">
    <source>
        <dbReference type="EMBL" id="KAG8629444.1"/>
    </source>
</evidence>
<dbReference type="Proteomes" id="UP000809789">
    <property type="component" value="Unassembled WGS sequence"/>
</dbReference>
<reference evidence="2" key="1">
    <citation type="submission" date="2021-07" db="EMBL/GenBank/DDBJ databases">
        <title>Elsinoe batatas strain:CRI-CJ2 Genome sequencing and assembly.</title>
        <authorList>
            <person name="Huang L."/>
        </authorList>
    </citation>
    <scope>NUCLEOTIDE SEQUENCE</scope>
    <source>
        <strain evidence="2">CRI-CJ2</strain>
    </source>
</reference>
<protein>
    <submittedName>
        <fullName evidence="2">Uncharacterized protein</fullName>
    </submittedName>
</protein>
<accession>A0A8K0PL13</accession>